<reference evidence="1 2" key="1">
    <citation type="journal article" date="2020" name="Nature">
        <title>Six reference-quality genomes reveal evolution of bat adaptations.</title>
        <authorList>
            <person name="Jebb D."/>
            <person name="Huang Z."/>
            <person name="Pippel M."/>
            <person name="Hughes G.M."/>
            <person name="Lavrichenko K."/>
            <person name="Devanna P."/>
            <person name="Winkler S."/>
            <person name="Jermiin L.S."/>
            <person name="Skirmuntt E.C."/>
            <person name="Katzourakis A."/>
            <person name="Burkitt-Gray L."/>
            <person name="Ray D.A."/>
            <person name="Sullivan K.A.M."/>
            <person name="Roscito J.G."/>
            <person name="Kirilenko B.M."/>
            <person name="Davalos L.M."/>
            <person name="Corthals A.P."/>
            <person name="Power M.L."/>
            <person name="Jones G."/>
            <person name="Ransome R.D."/>
            <person name="Dechmann D.K.N."/>
            <person name="Locatelli A.G."/>
            <person name="Puechmaille S.J."/>
            <person name="Fedrigo O."/>
            <person name="Jarvis E.D."/>
            <person name="Hiller M."/>
            <person name="Vernes S.C."/>
            <person name="Myers E.W."/>
            <person name="Teeling E.C."/>
        </authorList>
    </citation>
    <scope>NUCLEOTIDE SEQUENCE [LARGE SCALE GENOMIC DNA]</scope>
    <source>
        <strain evidence="1">MPipKuh1</strain>
        <tissue evidence="1">Flight muscle</tissue>
    </source>
</reference>
<gene>
    <name evidence="1" type="ORF">mPipKuh1_007818</name>
</gene>
<proteinExistence type="predicted"/>
<sequence length="121" mass="13596">MQIDHHSNTQDGCPHVVKDLAPMWAQDGHHKMASRRGSWERPCLQGRAVVKNQASRIPHACTPSPFSLSHLHFTGVQNTKALLWSVLLRKRSARPCSTRGTVILLNKCHFHFASPSVRLSE</sequence>
<dbReference type="Proteomes" id="UP000558488">
    <property type="component" value="Unassembled WGS sequence"/>
</dbReference>
<evidence type="ECO:0000313" key="2">
    <source>
        <dbReference type="Proteomes" id="UP000558488"/>
    </source>
</evidence>
<accession>A0A7J8B286</accession>
<protein>
    <submittedName>
        <fullName evidence="1">Uncharacterized protein</fullName>
    </submittedName>
</protein>
<evidence type="ECO:0000313" key="1">
    <source>
        <dbReference type="EMBL" id="KAF6392629.1"/>
    </source>
</evidence>
<dbReference type="EMBL" id="JACAGB010000001">
    <property type="protein sequence ID" value="KAF6392629.1"/>
    <property type="molecule type" value="Genomic_DNA"/>
</dbReference>
<keyword evidence="2" id="KW-1185">Reference proteome</keyword>
<name>A0A7J8B286_PIPKU</name>
<dbReference type="AlphaFoldDB" id="A0A7J8B286"/>
<comment type="caution">
    <text evidence="1">The sequence shown here is derived from an EMBL/GenBank/DDBJ whole genome shotgun (WGS) entry which is preliminary data.</text>
</comment>
<organism evidence="1 2">
    <name type="scientific">Pipistrellus kuhlii</name>
    <name type="common">Kuhl's pipistrelle</name>
    <dbReference type="NCBI Taxonomy" id="59472"/>
    <lineage>
        <taxon>Eukaryota</taxon>
        <taxon>Metazoa</taxon>
        <taxon>Chordata</taxon>
        <taxon>Craniata</taxon>
        <taxon>Vertebrata</taxon>
        <taxon>Euteleostomi</taxon>
        <taxon>Mammalia</taxon>
        <taxon>Eutheria</taxon>
        <taxon>Laurasiatheria</taxon>
        <taxon>Chiroptera</taxon>
        <taxon>Yangochiroptera</taxon>
        <taxon>Vespertilionidae</taxon>
        <taxon>Pipistrellus</taxon>
    </lineage>
</organism>